<evidence type="ECO:0000256" key="1">
    <source>
        <dbReference type="ARBA" id="ARBA00023015"/>
    </source>
</evidence>
<dbReference type="SUPFAM" id="SSF46689">
    <property type="entry name" value="Homeodomain-like"/>
    <property type="match status" value="1"/>
</dbReference>
<dbReference type="PANTHER" id="PTHR47506">
    <property type="entry name" value="TRANSCRIPTIONAL REGULATORY PROTEIN"/>
    <property type="match status" value="1"/>
</dbReference>
<keyword evidence="2 4" id="KW-0238">DNA-binding</keyword>
<organism evidence="6 7">
    <name type="scientific">Rhodocytophaga aerolata</name>
    <dbReference type="NCBI Taxonomy" id="455078"/>
    <lineage>
        <taxon>Bacteria</taxon>
        <taxon>Pseudomonadati</taxon>
        <taxon>Bacteroidota</taxon>
        <taxon>Cytophagia</taxon>
        <taxon>Cytophagales</taxon>
        <taxon>Rhodocytophagaceae</taxon>
        <taxon>Rhodocytophaga</taxon>
    </lineage>
</organism>
<keyword evidence="7" id="KW-1185">Reference proteome</keyword>
<feature type="DNA-binding region" description="H-T-H motif" evidence="4">
    <location>
        <begin position="24"/>
        <end position="43"/>
    </location>
</feature>
<feature type="domain" description="HTH tetR-type" evidence="5">
    <location>
        <begin position="1"/>
        <end position="61"/>
    </location>
</feature>
<comment type="caution">
    <text evidence="6">The sequence shown here is derived from an EMBL/GenBank/DDBJ whole genome shotgun (WGS) entry which is preliminary data.</text>
</comment>
<evidence type="ECO:0000256" key="4">
    <source>
        <dbReference type="PROSITE-ProRule" id="PRU00335"/>
    </source>
</evidence>
<accession>A0ABT8RFG5</accession>
<evidence type="ECO:0000313" key="6">
    <source>
        <dbReference type="EMBL" id="MDO1450847.1"/>
    </source>
</evidence>
<protein>
    <submittedName>
        <fullName evidence="6">TetR/AcrR family transcriptional regulator</fullName>
    </submittedName>
</protein>
<dbReference type="Gene3D" id="1.10.357.10">
    <property type="entry name" value="Tetracycline Repressor, domain 2"/>
    <property type="match status" value="1"/>
</dbReference>
<dbReference type="InterPro" id="IPR009057">
    <property type="entry name" value="Homeodomain-like_sf"/>
</dbReference>
<dbReference type="RefSeq" id="WP_302041645.1">
    <property type="nucleotide sequence ID" value="NZ_JAUKPO010000037.1"/>
</dbReference>
<dbReference type="PANTHER" id="PTHR47506:SF6">
    <property type="entry name" value="HTH-TYPE TRANSCRIPTIONAL REPRESSOR NEMR"/>
    <property type="match status" value="1"/>
</dbReference>
<gene>
    <name evidence="6" type="ORF">Q0590_31525</name>
</gene>
<reference evidence="6" key="1">
    <citation type="submission" date="2023-07" db="EMBL/GenBank/DDBJ databases">
        <title>The genome sequence of Rhodocytophaga aerolata KACC 12507.</title>
        <authorList>
            <person name="Zhang X."/>
        </authorList>
    </citation>
    <scope>NUCLEOTIDE SEQUENCE</scope>
    <source>
        <strain evidence="6">KACC 12507</strain>
    </source>
</reference>
<name>A0ABT8RFG5_9BACT</name>
<keyword evidence="3" id="KW-0804">Transcription</keyword>
<dbReference type="EMBL" id="JAUKPO010000037">
    <property type="protein sequence ID" value="MDO1450847.1"/>
    <property type="molecule type" value="Genomic_DNA"/>
</dbReference>
<dbReference type="PROSITE" id="PS50977">
    <property type="entry name" value="HTH_TETR_2"/>
    <property type="match status" value="1"/>
</dbReference>
<proteinExistence type="predicted"/>
<dbReference type="Proteomes" id="UP001168528">
    <property type="component" value="Unassembled WGS sequence"/>
</dbReference>
<dbReference type="PRINTS" id="PR00455">
    <property type="entry name" value="HTHTETR"/>
</dbReference>
<evidence type="ECO:0000256" key="2">
    <source>
        <dbReference type="ARBA" id="ARBA00023125"/>
    </source>
</evidence>
<evidence type="ECO:0000259" key="5">
    <source>
        <dbReference type="PROSITE" id="PS50977"/>
    </source>
</evidence>
<evidence type="ECO:0000313" key="7">
    <source>
        <dbReference type="Proteomes" id="UP001168528"/>
    </source>
</evidence>
<sequence length="182" mass="20932">MEKDQKVLHAAKSVFLKYGYTKTTMHDIAEAAGISRPGLYLIYSKKEEIYNALVESLSDELSRKVEERVLKINEPLLQLKEVLNIWVIEMYAYLNQSPESKELYETQFSFAKEGMKRSTDLFTTDLEKVLKNFPSTSFNNNVKPKDVALIISSAVIGFKKNSDTLDELKEKIELLIRICIKN</sequence>
<evidence type="ECO:0000256" key="3">
    <source>
        <dbReference type="ARBA" id="ARBA00023163"/>
    </source>
</evidence>
<dbReference type="Pfam" id="PF00440">
    <property type="entry name" value="TetR_N"/>
    <property type="match status" value="1"/>
</dbReference>
<keyword evidence="1" id="KW-0805">Transcription regulation</keyword>
<dbReference type="InterPro" id="IPR001647">
    <property type="entry name" value="HTH_TetR"/>
</dbReference>